<dbReference type="PANTHER" id="PTHR33322:SF3">
    <property type="entry name" value="BAG FAMILY MOLECULAR CHAPERONE REGULATOR 7"/>
    <property type="match status" value="1"/>
</dbReference>
<dbReference type="GO" id="GO:0009506">
    <property type="term" value="C:plasmodesma"/>
    <property type="evidence" value="ECO:0007669"/>
    <property type="project" value="TreeGrafter"/>
</dbReference>
<dbReference type="Pfam" id="PF02179">
    <property type="entry name" value="BAG"/>
    <property type="match status" value="1"/>
</dbReference>
<protein>
    <recommendedName>
        <fullName evidence="3">BAG domain-containing protein</fullName>
    </recommendedName>
</protein>
<dbReference type="InterPro" id="IPR003103">
    <property type="entry name" value="BAG_domain"/>
</dbReference>
<organism evidence="4 5">
    <name type="scientific">Carya illinoinensis</name>
    <name type="common">Pecan</name>
    <dbReference type="NCBI Taxonomy" id="32201"/>
    <lineage>
        <taxon>Eukaryota</taxon>
        <taxon>Viridiplantae</taxon>
        <taxon>Streptophyta</taxon>
        <taxon>Embryophyta</taxon>
        <taxon>Tracheophyta</taxon>
        <taxon>Spermatophyta</taxon>
        <taxon>Magnoliopsida</taxon>
        <taxon>eudicotyledons</taxon>
        <taxon>Gunneridae</taxon>
        <taxon>Pentapetalae</taxon>
        <taxon>rosids</taxon>
        <taxon>fabids</taxon>
        <taxon>Fagales</taxon>
        <taxon>Juglandaceae</taxon>
        <taxon>Carya</taxon>
    </lineage>
</organism>
<sequence length="426" mass="48489">MVRFSLAHSDPSRYTVSTKRTMSRLRRIDLIEPCYYPSLFVRDTSIFSPKPLAFPSFVEEDLDLSLGLDLLNLSPRPSPLEFFDSVTDLVCVDETPSLSSYRRIQRVDRLVDESFYLQSLCDRVGLLESRFDRLLNSKLHGGDRKYTWIAEINSPEKDGPDRKYKWTAEIKEGKKEGGVEKKYKWKAEINERGVESRPIARTYSFKASGGDAGDNSGSKEEMKKKKKKKKKGECDTRVVEIEEPVDHGAVVLRQAFAKRVGAGVRNKGKKKELSPQDAAMMIQMTFRAYLIRRSQALRNLRELAVAKAKLKEIRALFNNFSYRRHVAQDAAERQRFSEKIIVLLLTVDAIEGADLMVRAAKRSMVHELEAMLDVVDPQPPGRSPSMRRTFDMPDGVIQKEIAAGVAQVVRMLNREEESASTFEACL</sequence>
<evidence type="ECO:0000313" key="4">
    <source>
        <dbReference type="EMBL" id="KAG6660273.1"/>
    </source>
</evidence>
<proteinExistence type="predicted"/>
<dbReference type="AlphaFoldDB" id="A0A8T1R1K6"/>
<feature type="compositionally biased region" description="Low complexity" evidence="2">
    <location>
        <begin position="207"/>
        <end position="216"/>
    </location>
</feature>
<keyword evidence="1" id="KW-0143">Chaperone</keyword>
<dbReference type="PANTHER" id="PTHR33322">
    <property type="entry name" value="BAG DOMAIN CONTAINING PROTEIN, EXPRESSED"/>
    <property type="match status" value="1"/>
</dbReference>
<name>A0A8T1R1K6_CARIL</name>
<keyword evidence="5" id="KW-1185">Reference proteome</keyword>
<dbReference type="PROSITE" id="PS50096">
    <property type="entry name" value="IQ"/>
    <property type="match status" value="1"/>
</dbReference>
<dbReference type="GO" id="GO:0006457">
    <property type="term" value="P:protein folding"/>
    <property type="evidence" value="ECO:0007669"/>
    <property type="project" value="TreeGrafter"/>
</dbReference>
<feature type="region of interest" description="Disordered" evidence="2">
    <location>
        <begin position="205"/>
        <end position="233"/>
    </location>
</feature>
<reference evidence="4" key="1">
    <citation type="submission" date="2020-12" db="EMBL/GenBank/DDBJ databases">
        <title>WGS assembly of Carya illinoinensis cv. Pawnee.</title>
        <authorList>
            <person name="Platts A."/>
            <person name="Shu S."/>
            <person name="Wright S."/>
            <person name="Barry K."/>
            <person name="Edger P."/>
            <person name="Pires J.C."/>
            <person name="Schmutz J."/>
        </authorList>
    </citation>
    <scope>NUCLEOTIDE SEQUENCE</scope>
    <source>
        <tissue evidence="4">Leaf</tissue>
    </source>
</reference>
<gene>
    <name evidence="4" type="ORF">CIPAW_03G094100</name>
</gene>
<dbReference type="GO" id="GO:0051087">
    <property type="term" value="F:protein-folding chaperone binding"/>
    <property type="evidence" value="ECO:0007669"/>
    <property type="project" value="InterPro"/>
</dbReference>
<evidence type="ECO:0000259" key="3">
    <source>
        <dbReference type="Pfam" id="PF02179"/>
    </source>
</evidence>
<accession>A0A8T1R1K6</accession>
<evidence type="ECO:0000256" key="1">
    <source>
        <dbReference type="ARBA" id="ARBA00023186"/>
    </source>
</evidence>
<comment type="caution">
    <text evidence="4">The sequence shown here is derived from an EMBL/GenBank/DDBJ whole genome shotgun (WGS) entry which is preliminary data.</text>
</comment>
<evidence type="ECO:0000256" key="2">
    <source>
        <dbReference type="SAM" id="MobiDB-lite"/>
    </source>
</evidence>
<dbReference type="Proteomes" id="UP000811609">
    <property type="component" value="Chromosome 3"/>
</dbReference>
<dbReference type="EMBL" id="CM031811">
    <property type="protein sequence ID" value="KAG6660273.1"/>
    <property type="molecule type" value="Genomic_DNA"/>
</dbReference>
<evidence type="ECO:0000313" key="5">
    <source>
        <dbReference type="Proteomes" id="UP000811609"/>
    </source>
</evidence>
<feature type="domain" description="BAG" evidence="3">
    <location>
        <begin position="311"/>
        <end position="376"/>
    </location>
</feature>
<dbReference type="InterPro" id="IPR040400">
    <property type="entry name" value="BAG5/6/7/8"/>
</dbReference>